<sequence length="271" mass="28672">MRQILATVALCLLAVPAIAAGDGPQSLNTADEVRGLEGVGRLDMLTTSGQSGFCTATLVSPTLVLTAAHCVFDPATGAAHRTEEIVFRAGLRHGREDARRTIRRMVVHPGYDFSAKPSAESVAADLALLELDRALQMPNVQPFPASGRLREGDVVQVVSYARDRADAPSSEDDCTVLHRNLRVLALDCSVNFGASGAPVFVNTTDGLRIVSVISAMGEIDGEPAAFAVTVEAGLATLMQEFGRSSRLTATRKTIRVGESASGNIRFVRPGE</sequence>
<evidence type="ECO:0000313" key="5">
    <source>
        <dbReference type="Proteomes" id="UP000199110"/>
    </source>
</evidence>
<dbReference type="OrthoDB" id="267336at2"/>
<protein>
    <submittedName>
        <fullName evidence="4">V8-like Glu-specific endopeptidase</fullName>
    </submittedName>
</protein>
<evidence type="ECO:0000256" key="2">
    <source>
        <dbReference type="SAM" id="SignalP"/>
    </source>
</evidence>
<evidence type="ECO:0000256" key="1">
    <source>
        <dbReference type="ARBA" id="ARBA00022729"/>
    </source>
</evidence>
<dbReference type="PROSITE" id="PS50240">
    <property type="entry name" value="TRYPSIN_DOM"/>
    <property type="match status" value="1"/>
</dbReference>
<dbReference type="AlphaFoldDB" id="A0A1I3MV27"/>
<name>A0A1I3MV27_9RHOB</name>
<dbReference type="InterPro" id="IPR043504">
    <property type="entry name" value="Peptidase_S1_PA_chymotrypsin"/>
</dbReference>
<proteinExistence type="predicted"/>
<dbReference type="InterPro" id="IPR050966">
    <property type="entry name" value="Glutamyl_endopeptidase"/>
</dbReference>
<accession>A0A1I3MV27</accession>
<dbReference type="Pfam" id="PF00089">
    <property type="entry name" value="Trypsin"/>
    <property type="match status" value="1"/>
</dbReference>
<dbReference type="PANTHER" id="PTHR15462:SF8">
    <property type="entry name" value="SERINE PROTEASE"/>
    <property type="match status" value="1"/>
</dbReference>
<dbReference type="GO" id="GO:0004252">
    <property type="term" value="F:serine-type endopeptidase activity"/>
    <property type="evidence" value="ECO:0007669"/>
    <property type="project" value="InterPro"/>
</dbReference>
<dbReference type="STRING" id="390807.SAMN04488095_1966"/>
<dbReference type="GO" id="GO:0006508">
    <property type="term" value="P:proteolysis"/>
    <property type="evidence" value="ECO:0007669"/>
    <property type="project" value="InterPro"/>
</dbReference>
<keyword evidence="1 2" id="KW-0732">Signal</keyword>
<organism evidence="4 5">
    <name type="scientific">Jannaschia pohangensis</name>
    <dbReference type="NCBI Taxonomy" id="390807"/>
    <lineage>
        <taxon>Bacteria</taxon>
        <taxon>Pseudomonadati</taxon>
        <taxon>Pseudomonadota</taxon>
        <taxon>Alphaproteobacteria</taxon>
        <taxon>Rhodobacterales</taxon>
        <taxon>Roseobacteraceae</taxon>
        <taxon>Jannaschia</taxon>
    </lineage>
</organism>
<keyword evidence="5" id="KW-1185">Reference proteome</keyword>
<feature type="domain" description="Peptidase S1" evidence="3">
    <location>
        <begin position="53"/>
        <end position="243"/>
    </location>
</feature>
<dbReference type="InterPro" id="IPR009003">
    <property type="entry name" value="Peptidase_S1_PA"/>
</dbReference>
<evidence type="ECO:0000313" key="4">
    <source>
        <dbReference type="EMBL" id="SFJ00837.1"/>
    </source>
</evidence>
<feature type="chain" id="PRO_5011750520" evidence="2">
    <location>
        <begin position="20"/>
        <end position="271"/>
    </location>
</feature>
<dbReference type="SMART" id="SM00020">
    <property type="entry name" value="Tryp_SPc"/>
    <property type="match status" value="1"/>
</dbReference>
<dbReference type="EMBL" id="FORA01000002">
    <property type="protein sequence ID" value="SFJ00837.1"/>
    <property type="molecule type" value="Genomic_DNA"/>
</dbReference>
<dbReference type="SUPFAM" id="SSF50494">
    <property type="entry name" value="Trypsin-like serine proteases"/>
    <property type="match status" value="1"/>
</dbReference>
<dbReference type="InterPro" id="IPR001254">
    <property type="entry name" value="Trypsin_dom"/>
</dbReference>
<dbReference type="InterPro" id="IPR018114">
    <property type="entry name" value="TRYPSIN_HIS"/>
</dbReference>
<feature type="signal peptide" evidence="2">
    <location>
        <begin position="1"/>
        <end position="19"/>
    </location>
</feature>
<reference evidence="4 5" key="1">
    <citation type="submission" date="2016-10" db="EMBL/GenBank/DDBJ databases">
        <authorList>
            <person name="de Groot N.N."/>
        </authorList>
    </citation>
    <scope>NUCLEOTIDE SEQUENCE [LARGE SCALE GENOMIC DNA]</scope>
    <source>
        <strain evidence="4 5">DSM 19073</strain>
    </source>
</reference>
<dbReference type="RefSeq" id="WP_092779712.1">
    <property type="nucleotide sequence ID" value="NZ_FORA01000002.1"/>
</dbReference>
<dbReference type="PROSITE" id="PS00134">
    <property type="entry name" value="TRYPSIN_HIS"/>
    <property type="match status" value="1"/>
</dbReference>
<gene>
    <name evidence="4" type="ORF">SAMN04488095_1966</name>
</gene>
<dbReference type="Proteomes" id="UP000199110">
    <property type="component" value="Unassembled WGS sequence"/>
</dbReference>
<dbReference type="PANTHER" id="PTHR15462">
    <property type="entry name" value="SERINE PROTEASE"/>
    <property type="match status" value="1"/>
</dbReference>
<dbReference type="Gene3D" id="2.40.10.10">
    <property type="entry name" value="Trypsin-like serine proteases"/>
    <property type="match status" value="1"/>
</dbReference>
<evidence type="ECO:0000259" key="3">
    <source>
        <dbReference type="PROSITE" id="PS50240"/>
    </source>
</evidence>